<evidence type="ECO:0000313" key="1">
    <source>
        <dbReference type="EMBL" id="EKC40789.1"/>
    </source>
</evidence>
<proteinExistence type="predicted"/>
<dbReference type="InParanoid" id="K1RAV6"/>
<dbReference type="AlphaFoldDB" id="K1RAV6"/>
<name>K1RAV6_MAGGI</name>
<dbReference type="PANTHER" id="PTHR46791">
    <property type="entry name" value="EXPRESSED PROTEIN"/>
    <property type="match status" value="1"/>
</dbReference>
<reference evidence="1" key="1">
    <citation type="journal article" date="2012" name="Nature">
        <title>The oyster genome reveals stress adaptation and complexity of shell formation.</title>
        <authorList>
            <person name="Zhang G."/>
            <person name="Fang X."/>
            <person name="Guo X."/>
            <person name="Li L."/>
            <person name="Luo R."/>
            <person name="Xu F."/>
            <person name="Yang P."/>
            <person name="Zhang L."/>
            <person name="Wang X."/>
            <person name="Qi H."/>
            <person name="Xiong Z."/>
            <person name="Que H."/>
            <person name="Xie Y."/>
            <person name="Holland P.W."/>
            <person name="Paps J."/>
            <person name="Zhu Y."/>
            <person name="Wu F."/>
            <person name="Chen Y."/>
            <person name="Wang J."/>
            <person name="Peng C."/>
            <person name="Meng J."/>
            <person name="Yang L."/>
            <person name="Liu J."/>
            <person name="Wen B."/>
            <person name="Zhang N."/>
            <person name="Huang Z."/>
            <person name="Zhu Q."/>
            <person name="Feng Y."/>
            <person name="Mount A."/>
            <person name="Hedgecock D."/>
            <person name="Xu Z."/>
            <person name="Liu Y."/>
            <person name="Domazet-Loso T."/>
            <person name="Du Y."/>
            <person name="Sun X."/>
            <person name="Zhang S."/>
            <person name="Liu B."/>
            <person name="Cheng P."/>
            <person name="Jiang X."/>
            <person name="Li J."/>
            <person name="Fan D."/>
            <person name="Wang W."/>
            <person name="Fu W."/>
            <person name="Wang T."/>
            <person name="Wang B."/>
            <person name="Zhang J."/>
            <person name="Peng Z."/>
            <person name="Li Y."/>
            <person name="Li N."/>
            <person name="Wang J."/>
            <person name="Chen M."/>
            <person name="He Y."/>
            <person name="Tan F."/>
            <person name="Song X."/>
            <person name="Zheng Q."/>
            <person name="Huang R."/>
            <person name="Yang H."/>
            <person name="Du X."/>
            <person name="Chen L."/>
            <person name="Yang M."/>
            <person name="Gaffney P.M."/>
            <person name="Wang S."/>
            <person name="Luo L."/>
            <person name="She Z."/>
            <person name="Ming Y."/>
            <person name="Huang W."/>
            <person name="Zhang S."/>
            <person name="Huang B."/>
            <person name="Zhang Y."/>
            <person name="Qu T."/>
            <person name="Ni P."/>
            <person name="Miao G."/>
            <person name="Wang J."/>
            <person name="Wang Q."/>
            <person name="Steinberg C.E."/>
            <person name="Wang H."/>
            <person name="Li N."/>
            <person name="Qian L."/>
            <person name="Zhang G."/>
            <person name="Li Y."/>
            <person name="Yang H."/>
            <person name="Liu X."/>
            <person name="Wang J."/>
            <person name="Yin Y."/>
            <person name="Wang J."/>
        </authorList>
    </citation>
    <scope>NUCLEOTIDE SEQUENCE [LARGE SCALE GENOMIC DNA]</scope>
    <source>
        <strain evidence="1">05x7-T-G4-1.051#20</strain>
    </source>
</reference>
<accession>K1RAV6</accession>
<dbReference type="EMBL" id="JH818314">
    <property type="protein sequence ID" value="EKC40789.1"/>
    <property type="molecule type" value="Genomic_DNA"/>
</dbReference>
<gene>
    <name evidence="1" type="ORF">CGI_10021280</name>
</gene>
<dbReference type="HOGENOM" id="CLU_2294339_0_0_1"/>
<protein>
    <submittedName>
        <fullName evidence="1">Uncharacterized protein</fullName>
    </submittedName>
</protein>
<sequence>MSEFGLSKMTFSEIDDDNSDLKLGEIVKEFPLCGEAMLRQMLILKGIRIQRWRLRDSIHRMDDQGVHDRRTGRLHRRVYDAPGPNYLWNIDTNHLFVGDLL</sequence>
<dbReference type="PANTHER" id="PTHR46791:SF5">
    <property type="entry name" value="CLR5 DOMAIN-CONTAINING PROTEIN-RELATED"/>
    <property type="match status" value="1"/>
</dbReference>
<organism evidence="1">
    <name type="scientific">Magallana gigas</name>
    <name type="common">Pacific oyster</name>
    <name type="synonym">Crassostrea gigas</name>
    <dbReference type="NCBI Taxonomy" id="29159"/>
    <lineage>
        <taxon>Eukaryota</taxon>
        <taxon>Metazoa</taxon>
        <taxon>Spiralia</taxon>
        <taxon>Lophotrochozoa</taxon>
        <taxon>Mollusca</taxon>
        <taxon>Bivalvia</taxon>
        <taxon>Autobranchia</taxon>
        <taxon>Pteriomorphia</taxon>
        <taxon>Ostreida</taxon>
        <taxon>Ostreoidea</taxon>
        <taxon>Ostreidae</taxon>
        <taxon>Magallana</taxon>
    </lineage>
</organism>